<evidence type="ECO:0000256" key="3">
    <source>
        <dbReference type="ARBA" id="ARBA00022741"/>
    </source>
</evidence>
<protein>
    <recommendedName>
        <fullName evidence="7">Glutamyl-tRNA(Gln) amidotransferase subunit A</fullName>
        <shortName evidence="7">Glu-ADT subunit A</shortName>
        <ecNumber evidence="7">6.3.5.7</ecNumber>
    </recommendedName>
</protein>
<dbReference type="HOGENOM" id="CLU_009600_0_3_0"/>
<evidence type="ECO:0000256" key="6">
    <source>
        <dbReference type="ARBA" id="ARBA00047407"/>
    </source>
</evidence>
<dbReference type="OrthoDB" id="9811471at2"/>
<dbReference type="InterPro" id="IPR020556">
    <property type="entry name" value="Amidase_CS"/>
</dbReference>
<evidence type="ECO:0000313" key="10">
    <source>
        <dbReference type="Proteomes" id="UP000010467"/>
    </source>
</evidence>
<name>L0A722_DEIPD</name>
<comment type="function">
    <text evidence="7">Allows the formation of correctly charged Gln-tRNA(Gln) through the transamidation of misacylated Glu-tRNA(Gln) in organisms which lack glutaminyl-tRNA synthetase. The reaction takes place in the presence of glutamine and ATP through an activated gamma-phospho-Glu-tRNA(Gln).</text>
</comment>
<dbReference type="InterPro" id="IPR004412">
    <property type="entry name" value="GatA"/>
</dbReference>
<feature type="active site" description="Acyl-ester intermediate" evidence="7">
    <location>
        <position position="172"/>
    </location>
</feature>
<dbReference type="GO" id="GO:0050567">
    <property type="term" value="F:glutaminyl-tRNA synthase (glutamine-hydrolyzing) activity"/>
    <property type="evidence" value="ECO:0007669"/>
    <property type="project" value="UniProtKB-UniRule"/>
</dbReference>
<evidence type="ECO:0000256" key="7">
    <source>
        <dbReference type="HAMAP-Rule" id="MF_00120"/>
    </source>
</evidence>
<keyword evidence="4 7" id="KW-0067">ATP-binding</keyword>
<keyword evidence="10" id="KW-1185">Reference proteome</keyword>
<dbReference type="InterPro" id="IPR023631">
    <property type="entry name" value="Amidase_dom"/>
</dbReference>
<dbReference type="EMBL" id="CP003382">
    <property type="protein sequence ID" value="AFZ68855.1"/>
    <property type="molecule type" value="Genomic_DNA"/>
</dbReference>
<dbReference type="AlphaFoldDB" id="L0A722"/>
<dbReference type="InterPro" id="IPR000120">
    <property type="entry name" value="Amidase"/>
</dbReference>
<sequence length="484" mass="50909">MSASASQLAQLVLQGQRQPSDLVEEAFQQISLQAHLGALISTVEGAPEQAQLVAKRLRAGVSLPLAGVPVVVKDNLNVKGTRTTCGSRALENYHSPYTATAVQRLIEAGAVVVGKANMDEFAMGSSSENSAFGVVRNPWDHTRVPGGSSGGSAVAVAAGMVPVALGSDTGGSVRQPAAFNGVYGFKPTYGRVSRYGLVAYASSLDQIGPFARSAEDLALLMDVISGPDARDATSLETLPAFRAALTREVRGMKFGLVREALEGGNTPGVRAAVEQICTLLESLGASVAEVGLPTLHYGVAAYYLIATPEASSNLARYDGMVYSHRAAGQTDVNSSMSSSRGAAFGPEVKRRILMGTYALSSGYYDAFYAKAMKVRRLVADDFARAFGHFDALITPTSPFPAFRLGEKTHDPLSMYAADIDTVMVNLAGVPALSIPAGYETLEGRELPVGVQFIAPALGDERLVTIAKAIEDATNKAYLRLAPQN</sequence>
<keyword evidence="3 7" id="KW-0547">Nucleotide-binding</keyword>
<dbReference type="PATRIC" id="fig|937777.3.peg.3434"/>
<comment type="catalytic activity">
    <reaction evidence="6 7">
        <text>L-glutamyl-tRNA(Gln) + L-glutamine + ATP + H2O = L-glutaminyl-tRNA(Gln) + L-glutamate + ADP + phosphate + H(+)</text>
        <dbReference type="Rhea" id="RHEA:17521"/>
        <dbReference type="Rhea" id="RHEA-COMP:9681"/>
        <dbReference type="Rhea" id="RHEA-COMP:9684"/>
        <dbReference type="ChEBI" id="CHEBI:15377"/>
        <dbReference type="ChEBI" id="CHEBI:15378"/>
        <dbReference type="ChEBI" id="CHEBI:29985"/>
        <dbReference type="ChEBI" id="CHEBI:30616"/>
        <dbReference type="ChEBI" id="CHEBI:43474"/>
        <dbReference type="ChEBI" id="CHEBI:58359"/>
        <dbReference type="ChEBI" id="CHEBI:78520"/>
        <dbReference type="ChEBI" id="CHEBI:78521"/>
        <dbReference type="ChEBI" id="CHEBI:456216"/>
        <dbReference type="EC" id="6.3.5.7"/>
    </reaction>
</comment>
<evidence type="ECO:0000313" key="9">
    <source>
        <dbReference type="EMBL" id="AFZ68855.1"/>
    </source>
</evidence>
<feature type="active site" description="Charge relay system" evidence="7">
    <location>
        <position position="148"/>
    </location>
</feature>
<feature type="active site" description="Charge relay system" evidence="7">
    <location>
        <position position="73"/>
    </location>
</feature>
<dbReference type="PANTHER" id="PTHR11895">
    <property type="entry name" value="TRANSAMIDASE"/>
    <property type="match status" value="1"/>
</dbReference>
<keyword evidence="9" id="KW-0808">Transferase</keyword>
<dbReference type="PANTHER" id="PTHR11895:SF151">
    <property type="entry name" value="GLUTAMYL-TRNA(GLN) AMIDOTRANSFERASE SUBUNIT A"/>
    <property type="match status" value="1"/>
</dbReference>
<dbReference type="GO" id="GO:0005524">
    <property type="term" value="F:ATP binding"/>
    <property type="evidence" value="ECO:0007669"/>
    <property type="project" value="UniProtKB-KW"/>
</dbReference>
<organism evidence="9 10">
    <name type="scientific">Deinococcus peraridilitoris (strain DSM 19664 / LMG 22246 / CIP 109416 / KR-200)</name>
    <dbReference type="NCBI Taxonomy" id="937777"/>
    <lineage>
        <taxon>Bacteria</taxon>
        <taxon>Thermotogati</taxon>
        <taxon>Deinococcota</taxon>
        <taxon>Deinococci</taxon>
        <taxon>Deinococcales</taxon>
        <taxon>Deinococcaceae</taxon>
        <taxon>Deinococcus</taxon>
    </lineage>
</organism>
<keyword evidence="5 7" id="KW-0648">Protein biosynthesis</keyword>
<evidence type="ECO:0000256" key="1">
    <source>
        <dbReference type="ARBA" id="ARBA00008069"/>
    </source>
</evidence>
<dbReference type="RefSeq" id="WP_015237153.1">
    <property type="nucleotide sequence ID" value="NC_019793.1"/>
</dbReference>
<dbReference type="KEGG" id="dpd:Deipe_3419"/>
<dbReference type="NCBIfam" id="TIGR00132">
    <property type="entry name" value="gatA"/>
    <property type="match status" value="1"/>
</dbReference>
<comment type="similarity">
    <text evidence="1 7">Belongs to the amidase family. GatA subfamily.</text>
</comment>
<proteinExistence type="inferred from homology"/>
<evidence type="ECO:0000256" key="4">
    <source>
        <dbReference type="ARBA" id="ARBA00022840"/>
    </source>
</evidence>
<dbReference type="Proteomes" id="UP000010467">
    <property type="component" value="Chromosome"/>
</dbReference>
<dbReference type="STRING" id="937777.Deipe_3419"/>
<dbReference type="PROSITE" id="PS00571">
    <property type="entry name" value="AMIDASES"/>
    <property type="match status" value="1"/>
</dbReference>
<reference evidence="10" key="1">
    <citation type="submission" date="2012-03" db="EMBL/GenBank/DDBJ databases">
        <title>Complete sequence of chromosome of Deinococcus peraridilitoris DSM 19664.</title>
        <authorList>
            <person name="Lucas S."/>
            <person name="Copeland A."/>
            <person name="Lapidus A."/>
            <person name="Glavina del Rio T."/>
            <person name="Dalin E."/>
            <person name="Tice H."/>
            <person name="Bruce D."/>
            <person name="Goodwin L."/>
            <person name="Pitluck S."/>
            <person name="Peters L."/>
            <person name="Mikhailova N."/>
            <person name="Lu M."/>
            <person name="Kyrpides N."/>
            <person name="Mavromatis K."/>
            <person name="Ivanova N."/>
            <person name="Brettin T."/>
            <person name="Detter J.C."/>
            <person name="Han C."/>
            <person name="Larimer F."/>
            <person name="Land M."/>
            <person name="Hauser L."/>
            <person name="Markowitz V."/>
            <person name="Cheng J.-F."/>
            <person name="Hugenholtz P."/>
            <person name="Woyke T."/>
            <person name="Wu D."/>
            <person name="Pukall R."/>
            <person name="Steenblock K."/>
            <person name="Brambilla E."/>
            <person name="Klenk H.-P."/>
            <person name="Eisen J.A."/>
        </authorList>
    </citation>
    <scope>NUCLEOTIDE SEQUENCE [LARGE SCALE GENOMIC DNA]</scope>
    <source>
        <strain evidence="10">DSM 19664 / LMG 22246 / CIP 109416 / KR-200</strain>
    </source>
</reference>
<accession>L0A722</accession>
<comment type="subunit">
    <text evidence="7">Heterotrimer of A, B and C subunits.</text>
</comment>
<dbReference type="EC" id="6.3.5.7" evidence="7"/>
<evidence type="ECO:0000259" key="8">
    <source>
        <dbReference type="Pfam" id="PF01425"/>
    </source>
</evidence>
<evidence type="ECO:0000256" key="5">
    <source>
        <dbReference type="ARBA" id="ARBA00022917"/>
    </source>
</evidence>
<dbReference type="GO" id="GO:0030956">
    <property type="term" value="C:glutamyl-tRNA(Gln) amidotransferase complex"/>
    <property type="evidence" value="ECO:0007669"/>
    <property type="project" value="InterPro"/>
</dbReference>
<gene>
    <name evidence="7" type="primary">gatA</name>
    <name evidence="9" type="ordered locus">Deipe_3419</name>
</gene>
<dbReference type="GO" id="GO:0006412">
    <property type="term" value="P:translation"/>
    <property type="evidence" value="ECO:0007669"/>
    <property type="project" value="UniProtKB-UniRule"/>
</dbReference>
<dbReference type="Gene3D" id="3.90.1300.10">
    <property type="entry name" value="Amidase signature (AS) domain"/>
    <property type="match status" value="1"/>
</dbReference>
<dbReference type="GO" id="GO:0016740">
    <property type="term" value="F:transferase activity"/>
    <property type="evidence" value="ECO:0007669"/>
    <property type="project" value="UniProtKB-KW"/>
</dbReference>
<dbReference type="Pfam" id="PF01425">
    <property type="entry name" value="Amidase"/>
    <property type="match status" value="1"/>
</dbReference>
<feature type="domain" description="Amidase" evidence="8">
    <location>
        <begin position="21"/>
        <end position="462"/>
    </location>
</feature>
<dbReference type="HAMAP" id="MF_00120">
    <property type="entry name" value="GatA"/>
    <property type="match status" value="1"/>
</dbReference>
<keyword evidence="2 7" id="KW-0436">Ligase</keyword>
<evidence type="ECO:0000256" key="2">
    <source>
        <dbReference type="ARBA" id="ARBA00022598"/>
    </source>
</evidence>
<dbReference type="eggNOG" id="COG0154">
    <property type="taxonomic scope" value="Bacteria"/>
</dbReference>
<dbReference type="SUPFAM" id="SSF75304">
    <property type="entry name" value="Amidase signature (AS) enzymes"/>
    <property type="match status" value="1"/>
</dbReference>
<dbReference type="InterPro" id="IPR036928">
    <property type="entry name" value="AS_sf"/>
</dbReference>